<keyword evidence="2" id="KW-1185">Reference proteome</keyword>
<dbReference type="InterPro" id="IPR036537">
    <property type="entry name" value="Adaptor_Cbl_N_dom_sf"/>
</dbReference>
<dbReference type="EMBL" id="CAJVPS010000382">
    <property type="protein sequence ID" value="CAG8482082.1"/>
    <property type="molecule type" value="Genomic_DNA"/>
</dbReference>
<sequence>MAQPMEGVEPVGSFQQTDFEDFSPLITELVKYADKIGESFDNAELNKRICSVLFKRVNDAAGEVKILRQLKDDYSLFFKKRENYPNFYGFVKTIEKIKTFIMDVSQLQGAHKFFDKYRSSEFSMDKIFRNHIDDFEKYADALNNASDGRLNFGKSKDDQKIKDEEAISKDMQDIENVI</sequence>
<gene>
    <name evidence="1" type="ORF">ALEPTO_LOCUS2542</name>
</gene>
<reference evidence="1" key="1">
    <citation type="submission" date="2021-06" db="EMBL/GenBank/DDBJ databases">
        <authorList>
            <person name="Kallberg Y."/>
            <person name="Tangrot J."/>
            <person name="Rosling A."/>
        </authorList>
    </citation>
    <scope>NUCLEOTIDE SEQUENCE</scope>
    <source>
        <strain evidence="1">FL130A</strain>
    </source>
</reference>
<dbReference type="Proteomes" id="UP000789508">
    <property type="component" value="Unassembled WGS sequence"/>
</dbReference>
<dbReference type="AlphaFoldDB" id="A0A9N8WCP3"/>
<organism evidence="1 2">
    <name type="scientific">Ambispora leptoticha</name>
    <dbReference type="NCBI Taxonomy" id="144679"/>
    <lineage>
        <taxon>Eukaryota</taxon>
        <taxon>Fungi</taxon>
        <taxon>Fungi incertae sedis</taxon>
        <taxon>Mucoromycota</taxon>
        <taxon>Glomeromycotina</taxon>
        <taxon>Glomeromycetes</taxon>
        <taxon>Archaeosporales</taxon>
        <taxon>Ambisporaceae</taxon>
        <taxon>Ambispora</taxon>
    </lineage>
</organism>
<evidence type="ECO:0000313" key="1">
    <source>
        <dbReference type="EMBL" id="CAG8482082.1"/>
    </source>
</evidence>
<dbReference type="OrthoDB" id="2314769at2759"/>
<dbReference type="Gene3D" id="1.20.930.20">
    <property type="entry name" value="Adaptor protein Cbl, N-terminal domain"/>
    <property type="match status" value="1"/>
</dbReference>
<comment type="caution">
    <text evidence="1">The sequence shown here is derived from an EMBL/GenBank/DDBJ whole genome shotgun (WGS) entry which is preliminary data.</text>
</comment>
<protein>
    <submittedName>
        <fullName evidence="1">11018_t:CDS:1</fullName>
    </submittedName>
</protein>
<dbReference type="CDD" id="cd21037">
    <property type="entry name" value="MLKL_NTD"/>
    <property type="match status" value="1"/>
</dbReference>
<dbReference type="InterPro" id="IPR059179">
    <property type="entry name" value="MLKL-like_MCAfunc"/>
</dbReference>
<evidence type="ECO:0000313" key="2">
    <source>
        <dbReference type="Proteomes" id="UP000789508"/>
    </source>
</evidence>
<name>A0A9N8WCP3_9GLOM</name>
<dbReference type="GO" id="GO:0007166">
    <property type="term" value="P:cell surface receptor signaling pathway"/>
    <property type="evidence" value="ECO:0007669"/>
    <property type="project" value="InterPro"/>
</dbReference>
<accession>A0A9N8WCP3</accession>
<proteinExistence type="predicted"/>